<evidence type="ECO:0000313" key="5">
    <source>
        <dbReference type="EMBL" id="MCO5958184.1"/>
    </source>
</evidence>
<dbReference type="Proteomes" id="UP001155380">
    <property type="component" value="Unassembled WGS sequence"/>
</dbReference>
<evidence type="ECO:0000313" key="6">
    <source>
        <dbReference type="Proteomes" id="UP001155079"/>
    </source>
</evidence>
<gene>
    <name evidence="4" type="ORF">NBH20_05045</name>
    <name evidence="5" type="ORF">NBH21_15515</name>
</gene>
<evidence type="ECO:0000313" key="4">
    <source>
        <dbReference type="EMBL" id="MCM2400510.1"/>
    </source>
</evidence>
<dbReference type="InterPro" id="IPR001638">
    <property type="entry name" value="Solute-binding_3/MltF_N"/>
</dbReference>
<dbReference type="PANTHER" id="PTHR35936:SF17">
    <property type="entry name" value="ARGININE-BINDING EXTRACELLULAR PROTEIN ARTP"/>
    <property type="match status" value="1"/>
</dbReference>
<keyword evidence="6" id="KW-1185">Reference proteome</keyword>
<dbReference type="AlphaFoldDB" id="A0AAJ1BXQ6"/>
<protein>
    <submittedName>
        <fullName evidence="5">Substrate-binding domain-containing protein</fullName>
    </submittedName>
</protein>
<comment type="subcellular location">
    <subcellularLocation>
        <location evidence="1">Periplasm</location>
    </subcellularLocation>
</comment>
<accession>A0AAJ1BXQ6</accession>
<dbReference type="NCBIfam" id="TIGR03871">
    <property type="entry name" value="ABC_peri_MoxJ_2"/>
    <property type="match status" value="1"/>
</dbReference>
<dbReference type="GO" id="GO:0042597">
    <property type="term" value="C:periplasmic space"/>
    <property type="evidence" value="ECO:0007669"/>
    <property type="project" value="UniProtKB-SubCell"/>
</dbReference>
<feature type="domain" description="Solute-binding protein family 3/N-terminal" evidence="3">
    <location>
        <begin position="59"/>
        <end position="286"/>
    </location>
</feature>
<organism evidence="5 7">
    <name type="scientific">Ciceribacter sichuanensis</name>
    <dbReference type="NCBI Taxonomy" id="2949647"/>
    <lineage>
        <taxon>Bacteria</taxon>
        <taxon>Pseudomonadati</taxon>
        <taxon>Pseudomonadota</taxon>
        <taxon>Alphaproteobacteria</taxon>
        <taxon>Hyphomicrobiales</taxon>
        <taxon>Rhizobiaceae</taxon>
        <taxon>Ciceribacter</taxon>
    </lineage>
</organism>
<evidence type="ECO:0000313" key="7">
    <source>
        <dbReference type="Proteomes" id="UP001155380"/>
    </source>
</evidence>
<dbReference type="EMBL" id="JAMXLX010000005">
    <property type="protein sequence ID" value="MCO5958184.1"/>
    <property type="molecule type" value="Genomic_DNA"/>
</dbReference>
<dbReference type="EMBL" id="JAMQAY010000002">
    <property type="protein sequence ID" value="MCM2400510.1"/>
    <property type="molecule type" value="Genomic_DNA"/>
</dbReference>
<evidence type="ECO:0000259" key="3">
    <source>
        <dbReference type="SMART" id="SM00062"/>
    </source>
</evidence>
<proteinExistence type="predicted"/>
<dbReference type="Gene3D" id="3.40.190.10">
    <property type="entry name" value="Periplasmic binding protein-like II"/>
    <property type="match status" value="2"/>
</dbReference>
<dbReference type="InterPro" id="IPR022448">
    <property type="entry name" value="Quinoprotein_dehydrogenase"/>
</dbReference>
<evidence type="ECO:0000256" key="1">
    <source>
        <dbReference type="ARBA" id="ARBA00004418"/>
    </source>
</evidence>
<dbReference type="SMART" id="SM00062">
    <property type="entry name" value="PBPb"/>
    <property type="match status" value="1"/>
</dbReference>
<evidence type="ECO:0000256" key="2">
    <source>
        <dbReference type="ARBA" id="ARBA00022729"/>
    </source>
</evidence>
<reference evidence="5 6" key="1">
    <citation type="submission" date="2022-06" db="EMBL/GenBank/DDBJ databases">
        <authorList>
            <person name="Sun Q."/>
        </authorList>
    </citation>
    <scope>NUCLEOTIDE SEQUENCE</scope>
    <source>
        <strain evidence="5">S101</strain>
        <strain evidence="4 6">S153</strain>
    </source>
</reference>
<sequence length="303" mass="33077">MQSDRRSRVFSLKHNPVDPRFTPAGLCFRLSAALLALGLATIGQTPVFAQTSDLVSKTAFRVCADPANLPMSDQAGAGFENRIAELFAAELKMPLEYTWFPMATGFIRKTLQANKCDVVIGYAQGDEMVLNTNHYYTSGYVLIVPSASPLTAVTTIGDPVLRDKRIGVVAGSPPATQMTHYGLIAKAKGYDLMVDRRYENPAGEMLSDLKAGTIDAAILWGPIGGPMVKQGYPDFKVIPLLSETTPPKLFYRITMGVRQGEKVWERKLNSLIRRNQDKINAILTDAGVPLLNDMGTGPLEAKK</sequence>
<name>A0AAJ1BXQ6_9HYPH</name>
<dbReference type="PANTHER" id="PTHR35936">
    <property type="entry name" value="MEMBRANE-BOUND LYTIC MUREIN TRANSGLYCOSYLASE F"/>
    <property type="match status" value="1"/>
</dbReference>
<dbReference type="Proteomes" id="UP001155079">
    <property type="component" value="Unassembled WGS sequence"/>
</dbReference>
<comment type="caution">
    <text evidence="5">The sequence shown here is derived from an EMBL/GenBank/DDBJ whole genome shotgun (WGS) entry which is preliminary data.</text>
</comment>
<dbReference type="SUPFAM" id="SSF53850">
    <property type="entry name" value="Periplasmic binding protein-like II"/>
    <property type="match status" value="1"/>
</dbReference>
<keyword evidence="2" id="KW-0732">Signal</keyword>